<dbReference type="Gene3D" id="3.90.1720.10">
    <property type="entry name" value="endopeptidase domain like (from Nostoc punctiforme)"/>
    <property type="match status" value="1"/>
</dbReference>
<dbReference type="EMBL" id="NRRE01000022">
    <property type="protein sequence ID" value="MBK1697245.1"/>
    <property type="molecule type" value="Genomic_DNA"/>
</dbReference>
<evidence type="ECO:0000313" key="3">
    <source>
        <dbReference type="Proteomes" id="UP000778970"/>
    </source>
</evidence>
<organism evidence="2 3">
    <name type="scientific">Rhodovibrio salinarum</name>
    <dbReference type="NCBI Taxonomy" id="1087"/>
    <lineage>
        <taxon>Bacteria</taxon>
        <taxon>Pseudomonadati</taxon>
        <taxon>Pseudomonadota</taxon>
        <taxon>Alphaproteobacteria</taxon>
        <taxon>Rhodospirillales</taxon>
        <taxon>Rhodovibrionaceae</taxon>
        <taxon>Rhodovibrio</taxon>
    </lineage>
</organism>
<proteinExistence type="predicted"/>
<comment type="caution">
    <text evidence="2">The sequence shown here is derived from an EMBL/GenBank/DDBJ whole genome shotgun (WGS) entry which is preliminary data.</text>
</comment>
<dbReference type="InterPro" id="IPR038765">
    <property type="entry name" value="Papain-like_cys_pep_sf"/>
</dbReference>
<dbReference type="InterPro" id="IPR007921">
    <property type="entry name" value="CHAP_dom"/>
</dbReference>
<evidence type="ECO:0000259" key="1">
    <source>
        <dbReference type="PROSITE" id="PS50911"/>
    </source>
</evidence>
<reference evidence="2" key="2">
    <citation type="journal article" date="2020" name="Microorganisms">
        <title>Osmotic Adaptation and Compatible Solute Biosynthesis of Phototrophic Bacteria as Revealed from Genome Analyses.</title>
        <authorList>
            <person name="Imhoff J.F."/>
            <person name="Rahn T."/>
            <person name="Kunzel S."/>
            <person name="Keller A."/>
            <person name="Neulinger S.C."/>
        </authorList>
    </citation>
    <scope>NUCLEOTIDE SEQUENCE</scope>
    <source>
        <strain evidence="2">DSM 9154</strain>
    </source>
</reference>
<accession>A0A934QIV4</accession>
<dbReference type="SUPFAM" id="SSF54001">
    <property type="entry name" value="Cysteine proteinases"/>
    <property type="match status" value="1"/>
</dbReference>
<keyword evidence="3" id="KW-1185">Reference proteome</keyword>
<evidence type="ECO:0000313" key="2">
    <source>
        <dbReference type="EMBL" id="MBK1697245.1"/>
    </source>
</evidence>
<gene>
    <name evidence="2" type="ORF">CKO21_08285</name>
</gene>
<dbReference type="Pfam" id="PF05257">
    <property type="entry name" value="CHAP"/>
    <property type="match status" value="1"/>
</dbReference>
<sequence>MPFAVVLLALAACSTAQPTVDTERSVMARPQIIQRPEITRPDVPKPTARPVMYSPSRPLQCVPYARKASGIQIRGDAWTWWRQASGRYPRGQTPKEGALILLDTGYKRGHLAYVSEVRGTREIVVNHANWLNHGRIHENTPVRDVSRAGDWSQVRLWYVPGNQLGASAYDVIGFIYPDQRTAQR</sequence>
<protein>
    <submittedName>
        <fullName evidence="2">CHAP domain-containing protein</fullName>
    </submittedName>
</protein>
<dbReference type="AlphaFoldDB" id="A0A934QIV4"/>
<dbReference type="Proteomes" id="UP000778970">
    <property type="component" value="Unassembled WGS sequence"/>
</dbReference>
<reference evidence="2" key="1">
    <citation type="submission" date="2017-08" db="EMBL/GenBank/DDBJ databases">
        <authorList>
            <person name="Imhoff J.F."/>
            <person name="Rahn T."/>
            <person name="Kuenzel S."/>
            <person name="Neulinger S.C."/>
        </authorList>
    </citation>
    <scope>NUCLEOTIDE SEQUENCE</scope>
    <source>
        <strain evidence="2">DSM 9154</strain>
    </source>
</reference>
<feature type="domain" description="Peptidase C51" evidence="1">
    <location>
        <begin position="36"/>
        <end position="160"/>
    </location>
</feature>
<dbReference type="PROSITE" id="PS50911">
    <property type="entry name" value="CHAP"/>
    <property type="match status" value="1"/>
</dbReference>
<name>A0A934QIV4_9PROT</name>